<gene>
    <name evidence="2" type="ORF">A33K_17459</name>
</gene>
<organism evidence="2 3">
    <name type="scientific">Burkholderia humptydooensis MSMB43</name>
    <dbReference type="NCBI Taxonomy" id="441157"/>
    <lineage>
        <taxon>Bacteria</taxon>
        <taxon>Pseudomonadati</taxon>
        <taxon>Pseudomonadota</taxon>
        <taxon>Betaproteobacteria</taxon>
        <taxon>Burkholderiales</taxon>
        <taxon>Burkholderiaceae</taxon>
        <taxon>Burkholderia</taxon>
        <taxon>pseudomallei group</taxon>
    </lineage>
</organism>
<feature type="region of interest" description="Disordered" evidence="1">
    <location>
        <begin position="1"/>
        <end position="29"/>
    </location>
</feature>
<accession>A0ABN0G291</accession>
<evidence type="ECO:0000313" key="3">
    <source>
        <dbReference type="Proteomes" id="UP000004682"/>
    </source>
</evidence>
<sequence>MRQASRARGVRSARIGGRQAGRMSVAPANGGWRTANHVARLRCHAAHRRSRFIRFSAVFP</sequence>
<protein>
    <submittedName>
        <fullName evidence="2">Uncharacterized protein</fullName>
    </submittedName>
</protein>
<proteinExistence type="predicted"/>
<reference evidence="3" key="1">
    <citation type="journal article" date="2012" name="J. Bacteriol.">
        <title>Revised Genome Sequence of Burkholderia thailandensis MSMB43 with Improved Annotation.</title>
        <authorList>
            <person name="Zhuo Y."/>
            <person name="Liu L."/>
            <person name="Wang Q."/>
            <person name="Liu X."/>
            <person name="Ren B."/>
            <person name="Liu M."/>
            <person name="Ni P."/>
            <person name="Cheng Y.Q."/>
            <person name="Zhang L."/>
        </authorList>
    </citation>
    <scope>NUCLEOTIDE SEQUENCE [LARGE SCALE GENOMIC DNA]</scope>
    <source>
        <strain evidence="3">MSMB43</strain>
    </source>
</reference>
<dbReference type="EMBL" id="JH692065">
    <property type="protein sequence ID" value="EIP86369.1"/>
    <property type="molecule type" value="Genomic_DNA"/>
</dbReference>
<dbReference type="Proteomes" id="UP000004682">
    <property type="component" value="Unassembled WGS sequence"/>
</dbReference>
<keyword evidence="3" id="KW-1185">Reference proteome</keyword>
<evidence type="ECO:0000313" key="2">
    <source>
        <dbReference type="EMBL" id="EIP86369.1"/>
    </source>
</evidence>
<name>A0ABN0G291_9BURK</name>
<evidence type="ECO:0000256" key="1">
    <source>
        <dbReference type="SAM" id="MobiDB-lite"/>
    </source>
</evidence>